<dbReference type="Proteomes" id="UP000053424">
    <property type="component" value="Unassembled WGS sequence"/>
</dbReference>
<protein>
    <submittedName>
        <fullName evidence="1">Uncharacterized protein</fullName>
    </submittedName>
</protein>
<reference evidence="1 2" key="1">
    <citation type="submission" date="2014-04" db="EMBL/GenBank/DDBJ databases">
        <authorList>
            <consortium name="DOE Joint Genome Institute"/>
            <person name="Kuo A."/>
            <person name="Gay G."/>
            <person name="Dore J."/>
            <person name="Kohler A."/>
            <person name="Nagy L.G."/>
            <person name="Floudas D."/>
            <person name="Copeland A."/>
            <person name="Barry K.W."/>
            <person name="Cichocki N."/>
            <person name="Veneault-Fourrey C."/>
            <person name="LaButti K."/>
            <person name="Lindquist E.A."/>
            <person name="Lipzen A."/>
            <person name="Lundell T."/>
            <person name="Morin E."/>
            <person name="Murat C."/>
            <person name="Sun H."/>
            <person name="Tunlid A."/>
            <person name="Henrissat B."/>
            <person name="Grigoriev I.V."/>
            <person name="Hibbett D.S."/>
            <person name="Martin F."/>
            <person name="Nordberg H.P."/>
            <person name="Cantor M.N."/>
            <person name="Hua S.X."/>
        </authorList>
    </citation>
    <scope>NUCLEOTIDE SEQUENCE [LARGE SCALE GENOMIC DNA]</scope>
    <source>
        <strain evidence="2">h7</strain>
    </source>
</reference>
<reference evidence="2" key="2">
    <citation type="submission" date="2015-01" db="EMBL/GenBank/DDBJ databases">
        <title>Evolutionary Origins and Diversification of the Mycorrhizal Mutualists.</title>
        <authorList>
            <consortium name="DOE Joint Genome Institute"/>
            <consortium name="Mycorrhizal Genomics Consortium"/>
            <person name="Kohler A."/>
            <person name="Kuo A."/>
            <person name="Nagy L.G."/>
            <person name="Floudas D."/>
            <person name="Copeland A."/>
            <person name="Barry K.W."/>
            <person name="Cichocki N."/>
            <person name="Veneault-Fourrey C."/>
            <person name="LaButti K."/>
            <person name="Lindquist E.A."/>
            <person name="Lipzen A."/>
            <person name="Lundell T."/>
            <person name="Morin E."/>
            <person name="Murat C."/>
            <person name="Riley R."/>
            <person name="Ohm R."/>
            <person name="Sun H."/>
            <person name="Tunlid A."/>
            <person name="Henrissat B."/>
            <person name="Grigoriev I.V."/>
            <person name="Hibbett D.S."/>
            <person name="Martin F."/>
        </authorList>
    </citation>
    <scope>NUCLEOTIDE SEQUENCE [LARGE SCALE GENOMIC DNA]</scope>
    <source>
        <strain evidence="2">h7</strain>
    </source>
</reference>
<dbReference type="HOGENOM" id="CLU_2454973_0_0_1"/>
<evidence type="ECO:0000313" key="1">
    <source>
        <dbReference type="EMBL" id="KIM42059.1"/>
    </source>
</evidence>
<gene>
    <name evidence="1" type="ORF">M413DRAFT_445230</name>
</gene>
<organism evidence="1 2">
    <name type="scientific">Hebeloma cylindrosporum</name>
    <dbReference type="NCBI Taxonomy" id="76867"/>
    <lineage>
        <taxon>Eukaryota</taxon>
        <taxon>Fungi</taxon>
        <taxon>Dikarya</taxon>
        <taxon>Basidiomycota</taxon>
        <taxon>Agaricomycotina</taxon>
        <taxon>Agaricomycetes</taxon>
        <taxon>Agaricomycetidae</taxon>
        <taxon>Agaricales</taxon>
        <taxon>Agaricineae</taxon>
        <taxon>Hymenogastraceae</taxon>
        <taxon>Hebeloma</taxon>
    </lineage>
</organism>
<proteinExistence type="predicted"/>
<name>A0A0C3CCT8_HEBCY</name>
<accession>A0A0C3CCT8</accession>
<dbReference type="AlphaFoldDB" id="A0A0C3CCT8"/>
<keyword evidence="2" id="KW-1185">Reference proteome</keyword>
<evidence type="ECO:0000313" key="2">
    <source>
        <dbReference type="Proteomes" id="UP000053424"/>
    </source>
</evidence>
<dbReference type="EMBL" id="KN831779">
    <property type="protein sequence ID" value="KIM42059.1"/>
    <property type="molecule type" value="Genomic_DNA"/>
</dbReference>
<sequence length="89" mass="10230">MSSRNELKSGLMFIGRIYETIQKLPYDWSTRSESTGTEEEGLEDAGDEFSGRELISREKMSIKSSISDRVRWWVDLLVGRSGVALRRSR</sequence>